<evidence type="ECO:0000313" key="2">
    <source>
        <dbReference type="Proteomes" id="UP000190774"/>
    </source>
</evidence>
<organism evidence="1 2">
    <name type="scientific">Prosthecobacter debontii</name>
    <dbReference type="NCBI Taxonomy" id="48467"/>
    <lineage>
        <taxon>Bacteria</taxon>
        <taxon>Pseudomonadati</taxon>
        <taxon>Verrucomicrobiota</taxon>
        <taxon>Verrucomicrobiia</taxon>
        <taxon>Verrucomicrobiales</taxon>
        <taxon>Verrucomicrobiaceae</taxon>
        <taxon>Prosthecobacter</taxon>
    </lineage>
</organism>
<accession>A0A1T4YUP3</accession>
<dbReference type="EMBL" id="FUYE01000018">
    <property type="protein sequence ID" value="SKB05509.1"/>
    <property type="molecule type" value="Genomic_DNA"/>
</dbReference>
<proteinExistence type="predicted"/>
<protein>
    <submittedName>
        <fullName evidence="1">Uncharacterized protein</fullName>
    </submittedName>
</protein>
<evidence type="ECO:0000313" key="1">
    <source>
        <dbReference type="EMBL" id="SKB05509.1"/>
    </source>
</evidence>
<dbReference type="STRING" id="48467.SAMN02745166_04291"/>
<dbReference type="Proteomes" id="UP000190774">
    <property type="component" value="Unassembled WGS sequence"/>
</dbReference>
<dbReference type="RefSeq" id="WP_078815434.1">
    <property type="nucleotide sequence ID" value="NZ_FUYE01000018.1"/>
</dbReference>
<keyword evidence="2" id="KW-1185">Reference proteome</keyword>
<dbReference type="AlphaFoldDB" id="A0A1T4YUP3"/>
<name>A0A1T4YUP3_9BACT</name>
<gene>
    <name evidence="1" type="ORF">SAMN02745166_04291</name>
</gene>
<reference evidence="2" key="1">
    <citation type="submission" date="2017-02" db="EMBL/GenBank/DDBJ databases">
        <authorList>
            <person name="Varghese N."/>
            <person name="Submissions S."/>
        </authorList>
    </citation>
    <scope>NUCLEOTIDE SEQUENCE [LARGE SCALE GENOMIC DNA]</scope>
    <source>
        <strain evidence="2">ATCC 700200</strain>
    </source>
</reference>
<sequence>MINKKKFQLWVDKDCYLLFEVSDESARQSLSADAMLLDTFEAIDGSQAVMMMEEKIHGQSDQ</sequence>